<accession>A0A194WXN2</accession>
<dbReference type="InterPro" id="IPR007905">
    <property type="entry name" value="EBP"/>
</dbReference>
<keyword evidence="17" id="KW-1185">Reference proteome</keyword>
<feature type="transmembrane region" description="Helical" evidence="14">
    <location>
        <begin position="205"/>
        <end position="226"/>
    </location>
</feature>
<dbReference type="GO" id="GO:0016126">
    <property type="term" value="P:sterol biosynthetic process"/>
    <property type="evidence" value="ECO:0007669"/>
    <property type="project" value="UniProtKB-KW"/>
</dbReference>
<dbReference type="InterPro" id="IPR033118">
    <property type="entry name" value="EXPERA"/>
</dbReference>
<dbReference type="STRING" id="149040.A0A194WXN2"/>
<keyword evidence="9 13" id="KW-0472">Membrane</keyword>
<evidence type="ECO:0000256" key="8">
    <source>
        <dbReference type="ARBA" id="ARBA00023098"/>
    </source>
</evidence>
<dbReference type="AlphaFoldDB" id="A0A194WXN2"/>
<evidence type="ECO:0000256" key="14">
    <source>
        <dbReference type="SAM" id="Phobius"/>
    </source>
</evidence>
<protein>
    <submittedName>
        <fullName evidence="16">EBDP4, emopamil-binding protein</fullName>
    </submittedName>
</protein>
<dbReference type="GO" id="GO:0047750">
    <property type="term" value="F:cholestenol delta-isomerase activity"/>
    <property type="evidence" value="ECO:0007669"/>
    <property type="project" value="InterPro"/>
</dbReference>
<keyword evidence="7" id="KW-0756">Sterol biosynthesis</keyword>
<dbReference type="EMBL" id="KQ947424">
    <property type="protein sequence ID" value="KUJ12347.1"/>
    <property type="molecule type" value="Genomic_DNA"/>
</dbReference>
<name>A0A194WXN2_MOLSC</name>
<evidence type="ECO:0000313" key="17">
    <source>
        <dbReference type="Proteomes" id="UP000070700"/>
    </source>
</evidence>
<keyword evidence="4 13" id="KW-0812">Transmembrane</keyword>
<evidence type="ECO:0000313" key="16">
    <source>
        <dbReference type="EMBL" id="KUJ12347.1"/>
    </source>
</evidence>
<evidence type="ECO:0000256" key="13">
    <source>
        <dbReference type="PROSITE-ProRule" id="PRU01087"/>
    </source>
</evidence>
<keyword evidence="12" id="KW-0413">Isomerase</keyword>
<evidence type="ECO:0000256" key="11">
    <source>
        <dbReference type="ARBA" id="ARBA00023221"/>
    </source>
</evidence>
<feature type="transmembrane region" description="Helical" evidence="14">
    <location>
        <begin position="64"/>
        <end position="81"/>
    </location>
</feature>
<dbReference type="OrthoDB" id="58557at2759"/>
<reference evidence="16 17" key="1">
    <citation type="submission" date="2015-10" db="EMBL/GenBank/DDBJ databases">
        <title>Full genome of DAOMC 229536 Phialocephala scopiformis, a fungal endophyte of spruce producing the potent anti-insectan compound rugulosin.</title>
        <authorList>
            <consortium name="DOE Joint Genome Institute"/>
            <person name="Walker A.K."/>
            <person name="Frasz S.L."/>
            <person name="Seifert K.A."/>
            <person name="Miller J.D."/>
            <person name="Mondo S.J."/>
            <person name="Labutti K."/>
            <person name="Lipzen A."/>
            <person name="Dockter R."/>
            <person name="Kennedy M."/>
            <person name="Grigoriev I.V."/>
            <person name="Spatafora J.W."/>
        </authorList>
    </citation>
    <scope>NUCLEOTIDE SEQUENCE [LARGE SCALE GENOMIC DNA]</scope>
    <source>
        <strain evidence="16 17">CBS 120377</strain>
    </source>
</reference>
<dbReference type="Proteomes" id="UP000070700">
    <property type="component" value="Unassembled WGS sequence"/>
</dbReference>
<dbReference type="PANTHER" id="PTHR14207">
    <property type="entry name" value="STEROL ISOMERASE"/>
    <property type="match status" value="1"/>
</dbReference>
<evidence type="ECO:0000256" key="10">
    <source>
        <dbReference type="ARBA" id="ARBA00023166"/>
    </source>
</evidence>
<dbReference type="GO" id="GO:0000247">
    <property type="term" value="F:C-8 sterol isomerase activity"/>
    <property type="evidence" value="ECO:0007669"/>
    <property type="project" value="TreeGrafter"/>
</dbReference>
<keyword evidence="10" id="KW-1207">Sterol metabolism</keyword>
<comment type="subcellular location">
    <subcellularLocation>
        <location evidence="1">Membrane</location>
        <topology evidence="1">Multi-pass membrane protein</topology>
    </subcellularLocation>
</comment>
<feature type="transmembrane region" description="Helical" evidence="14">
    <location>
        <begin position="134"/>
        <end position="159"/>
    </location>
</feature>
<dbReference type="PANTHER" id="PTHR14207:SF0">
    <property type="entry name" value="3-BETA-HYDROXYSTEROID-DELTA(8),DELTA(7)-ISOMERASE"/>
    <property type="match status" value="1"/>
</dbReference>
<feature type="transmembrane region" description="Helical" evidence="14">
    <location>
        <begin position="31"/>
        <end position="52"/>
    </location>
</feature>
<dbReference type="GO" id="GO:0016020">
    <property type="term" value="C:membrane"/>
    <property type="evidence" value="ECO:0007669"/>
    <property type="project" value="UniProtKB-SubCell"/>
</dbReference>
<evidence type="ECO:0000256" key="4">
    <source>
        <dbReference type="ARBA" id="ARBA00022692"/>
    </source>
</evidence>
<evidence type="ECO:0000256" key="7">
    <source>
        <dbReference type="ARBA" id="ARBA00023011"/>
    </source>
</evidence>
<sequence>MSHEGTNIPSHPYYPLDIKLINYLANDKDPLFLISVFATGCIIILTTTILLIRKTNPTLPTSDFFTVLWFVMCMFPLPSHFQVHLTNDQGGFIHLLIEGHYTLNFLTLHQSPTVLSQMWKVYSLSDSRYLTQNAFIFCMESITAFIFGPLSFLLAFLILKNHPLRNALQTLVSTGQLYGDVLYYATNGFDEYVHGLTYSRPERRVLWGLYVGLNAVWIVVPPILVYSSMRASGKAFAALAKMERVLARNGSAKKV</sequence>
<keyword evidence="5" id="KW-0752">Steroid biosynthesis</keyword>
<evidence type="ECO:0000256" key="9">
    <source>
        <dbReference type="ARBA" id="ARBA00023136"/>
    </source>
</evidence>
<evidence type="ECO:0000256" key="5">
    <source>
        <dbReference type="ARBA" id="ARBA00022955"/>
    </source>
</evidence>
<evidence type="ECO:0000256" key="2">
    <source>
        <dbReference type="ARBA" id="ARBA00008337"/>
    </source>
</evidence>
<dbReference type="KEGG" id="psco:LY89DRAFT_688090"/>
<dbReference type="InParanoid" id="A0A194WXN2"/>
<keyword evidence="11" id="KW-0753">Steroid metabolism</keyword>
<dbReference type="GO" id="GO:0004769">
    <property type="term" value="F:steroid Delta-isomerase activity"/>
    <property type="evidence" value="ECO:0007669"/>
    <property type="project" value="TreeGrafter"/>
</dbReference>
<keyword evidence="3" id="KW-0444">Lipid biosynthesis</keyword>
<proteinExistence type="inferred from homology"/>
<dbReference type="GO" id="GO:0005783">
    <property type="term" value="C:endoplasmic reticulum"/>
    <property type="evidence" value="ECO:0007669"/>
    <property type="project" value="TreeGrafter"/>
</dbReference>
<evidence type="ECO:0000259" key="15">
    <source>
        <dbReference type="PROSITE" id="PS51751"/>
    </source>
</evidence>
<feature type="domain" description="EXPERA" evidence="15">
    <location>
        <begin position="62"/>
        <end position="225"/>
    </location>
</feature>
<dbReference type="Pfam" id="PF05241">
    <property type="entry name" value="EBP"/>
    <property type="match status" value="1"/>
</dbReference>
<dbReference type="PROSITE" id="PS51751">
    <property type="entry name" value="EXPERA"/>
    <property type="match status" value="1"/>
</dbReference>
<gene>
    <name evidence="16" type="ORF">LY89DRAFT_688090</name>
</gene>
<dbReference type="GeneID" id="28825363"/>
<evidence type="ECO:0000256" key="6">
    <source>
        <dbReference type="ARBA" id="ARBA00022989"/>
    </source>
</evidence>
<evidence type="ECO:0000256" key="3">
    <source>
        <dbReference type="ARBA" id="ARBA00022516"/>
    </source>
</evidence>
<evidence type="ECO:0000256" key="12">
    <source>
        <dbReference type="ARBA" id="ARBA00023235"/>
    </source>
</evidence>
<keyword evidence="8" id="KW-0443">Lipid metabolism</keyword>
<dbReference type="RefSeq" id="XP_018066702.1">
    <property type="nucleotide sequence ID" value="XM_018215637.1"/>
</dbReference>
<keyword evidence="6 13" id="KW-1133">Transmembrane helix</keyword>
<evidence type="ECO:0000256" key="1">
    <source>
        <dbReference type="ARBA" id="ARBA00004141"/>
    </source>
</evidence>
<organism evidence="16 17">
    <name type="scientific">Mollisia scopiformis</name>
    <name type="common">Conifer needle endophyte fungus</name>
    <name type="synonym">Phialocephala scopiformis</name>
    <dbReference type="NCBI Taxonomy" id="149040"/>
    <lineage>
        <taxon>Eukaryota</taxon>
        <taxon>Fungi</taxon>
        <taxon>Dikarya</taxon>
        <taxon>Ascomycota</taxon>
        <taxon>Pezizomycotina</taxon>
        <taxon>Leotiomycetes</taxon>
        <taxon>Helotiales</taxon>
        <taxon>Mollisiaceae</taxon>
        <taxon>Mollisia</taxon>
    </lineage>
</organism>
<comment type="similarity">
    <text evidence="2">Belongs to the EBP family.</text>
</comment>